<evidence type="ECO:0000256" key="1">
    <source>
        <dbReference type="ARBA" id="ARBA00022729"/>
    </source>
</evidence>
<protein>
    <submittedName>
        <fullName evidence="4">Thrombospondin-2</fullName>
    </submittedName>
</protein>
<evidence type="ECO:0000256" key="3">
    <source>
        <dbReference type="SAM" id="MobiDB-lite"/>
    </source>
</evidence>
<proteinExistence type="predicted"/>
<dbReference type="AlphaFoldDB" id="A0AA35WC19"/>
<sequence length="271" mass="30923">NKTERFQCNVHHCPVDCLWKWSDFTDCTCEDGRSLNRRRHPIIIQAPKYEGTPCPDFVVTNETEELECRDELCKQGRSCESGKSICNGECIIDKDKDCIPDNQDKCPNDPLPEKDTDDDEVGDSCDNCSEKENPEQIDSDSDRIGDECDNCRYVYNYDQSDADGDGWGDACDTCPYIYSRSNLDQDNDGWGDICDNCIFYSNPEQEDRDNDFLGYLCEADKDGDEIVNQYDNCPLLYNPYQEDSEMDGIGDACRRTLPEAALFSDVPLQIR</sequence>
<accession>A0AA35WC19</accession>
<evidence type="ECO:0000256" key="2">
    <source>
        <dbReference type="ARBA" id="ARBA00022837"/>
    </source>
</evidence>
<dbReference type="GO" id="GO:0007155">
    <property type="term" value="P:cell adhesion"/>
    <property type="evidence" value="ECO:0007669"/>
    <property type="project" value="InterPro"/>
</dbReference>
<name>A0AA35WC19_GEOBA</name>
<feature type="non-terminal residue" evidence="4">
    <location>
        <position position="1"/>
    </location>
</feature>
<dbReference type="Proteomes" id="UP001174909">
    <property type="component" value="Unassembled WGS sequence"/>
</dbReference>
<keyword evidence="1" id="KW-0732">Signal</keyword>
<keyword evidence="2" id="KW-0106">Calcium</keyword>
<dbReference type="FunFam" id="4.10.1080.10:FF:000001">
    <property type="entry name" value="Thrombospondin 3"/>
    <property type="match status" value="1"/>
</dbReference>
<organism evidence="4 5">
    <name type="scientific">Geodia barretti</name>
    <name type="common">Barrett's horny sponge</name>
    <dbReference type="NCBI Taxonomy" id="519541"/>
    <lineage>
        <taxon>Eukaryota</taxon>
        <taxon>Metazoa</taxon>
        <taxon>Porifera</taxon>
        <taxon>Demospongiae</taxon>
        <taxon>Heteroscleromorpha</taxon>
        <taxon>Tetractinellida</taxon>
        <taxon>Astrophorina</taxon>
        <taxon>Geodiidae</taxon>
        <taxon>Geodia</taxon>
    </lineage>
</organism>
<feature type="region of interest" description="Disordered" evidence="3">
    <location>
        <begin position="109"/>
        <end position="141"/>
    </location>
</feature>
<dbReference type="PANTHER" id="PTHR10199">
    <property type="entry name" value="THROMBOSPONDIN"/>
    <property type="match status" value="1"/>
</dbReference>
<dbReference type="PANTHER" id="PTHR10199:SF100">
    <property type="entry name" value="THROMBOSPONDIN, ISOFORM A"/>
    <property type="match status" value="1"/>
</dbReference>
<dbReference type="InterPro" id="IPR028974">
    <property type="entry name" value="TSP_type-3_rpt"/>
</dbReference>
<dbReference type="EMBL" id="CASHTH010000934">
    <property type="protein sequence ID" value="CAI8009220.1"/>
    <property type="molecule type" value="Genomic_DNA"/>
</dbReference>
<feature type="compositionally biased region" description="Basic and acidic residues" evidence="3">
    <location>
        <begin position="128"/>
        <end position="141"/>
    </location>
</feature>
<evidence type="ECO:0000313" key="4">
    <source>
        <dbReference type="EMBL" id="CAI8009220.1"/>
    </source>
</evidence>
<comment type="caution">
    <text evidence="4">The sequence shown here is derived from an EMBL/GenBank/DDBJ whole genome shotgun (WGS) entry which is preliminary data.</text>
</comment>
<keyword evidence="5" id="KW-1185">Reference proteome</keyword>
<dbReference type="SUPFAM" id="SSF103647">
    <property type="entry name" value="TSP type-3 repeat"/>
    <property type="match status" value="2"/>
</dbReference>
<reference evidence="4" key="1">
    <citation type="submission" date="2023-03" db="EMBL/GenBank/DDBJ databases">
        <authorList>
            <person name="Steffen K."/>
            <person name="Cardenas P."/>
        </authorList>
    </citation>
    <scope>NUCLEOTIDE SEQUENCE</scope>
</reference>
<evidence type="ECO:0000313" key="5">
    <source>
        <dbReference type="Proteomes" id="UP001174909"/>
    </source>
</evidence>
<dbReference type="Gene3D" id="4.10.1080.10">
    <property type="entry name" value="TSP type-3 repeat"/>
    <property type="match status" value="2"/>
</dbReference>
<dbReference type="GO" id="GO:0005509">
    <property type="term" value="F:calcium ion binding"/>
    <property type="evidence" value="ECO:0007669"/>
    <property type="project" value="InterPro"/>
</dbReference>
<dbReference type="Pfam" id="PF02412">
    <property type="entry name" value="TSP_3"/>
    <property type="match status" value="2"/>
</dbReference>
<gene>
    <name evidence="4" type="ORF">GBAR_LOCUS6229</name>
</gene>
<dbReference type="InterPro" id="IPR003367">
    <property type="entry name" value="Thrombospondin_3-like_rpt"/>
</dbReference>